<dbReference type="RefSeq" id="WP_093354783.1">
    <property type="nucleotide sequence ID" value="NZ_FOUY01000054.1"/>
</dbReference>
<evidence type="ECO:0000259" key="7">
    <source>
        <dbReference type="SMART" id="SM00829"/>
    </source>
</evidence>
<dbReference type="PANTHER" id="PTHR43350:SF21">
    <property type="entry name" value="S-NITROSOMYCOTHIOL REDUCTASE MSCR"/>
    <property type="match status" value="1"/>
</dbReference>
<comment type="cofactor">
    <cofactor evidence="1 6">
        <name>Zn(2+)</name>
        <dbReference type="ChEBI" id="CHEBI:29105"/>
    </cofactor>
</comment>
<dbReference type="OrthoDB" id="3265141at2"/>
<keyword evidence="4 6" id="KW-0862">Zinc</keyword>
<dbReference type="Gene3D" id="3.90.180.10">
    <property type="entry name" value="Medium-chain alcohol dehydrogenases, catalytic domain"/>
    <property type="match status" value="1"/>
</dbReference>
<dbReference type="Proteomes" id="UP000199614">
    <property type="component" value="Unassembled WGS sequence"/>
</dbReference>
<feature type="domain" description="Enoyl reductase (ER)" evidence="7">
    <location>
        <begin position="11"/>
        <end position="357"/>
    </location>
</feature>
<organism evidence="8 9">
    <name type="scientific">Pseudonocardia ammonioxydans</name>
    <dbReference type="NCBI Taxonomy" id="260086"/>
    <lineage>
        <taxon>Bacteria</taxon>
        <taxon>Bacillati</taxon>
        <taxon>Actinomycetota</taxon>
        <taxon>Actinomycetes</taxon>
        <taxon>Pseudonocardiales</taxon>
        <taxon>Pseudonocardiaceae</taxon>
        <taxon>Pseudonocardia</taxon>
    </lineage>
</organism>
<dbReference type="SUPFAM" id="SSF50129">
    <property type="entry name" value="GroES-like"/>
    <property type="match status" value="1"/>
</dbReference>
<dbReference type="Pfam" id="PF00107">
    <property type="entry name" value="ADH_zinc_N"/>
    <property type="match status" value="1"/>
</dbReference>
<name>A0A1I5H084_PSUAM</name>
<dbReference type="PANTHER" id="PTHR43350">
    <property type="entry name" value="NAD-DEPENDENT ALCOHOL DEHYDROGENASE"/>
    <property type="match status" value="1"/>
</dbReference>
<keyword evidence="3 6" id="KW-0479">Metal-binding</keyword>
<dbReference type="InterPro" id="IPR011032">
    <property type="entry name" value="GroES-like_sf"/>
</dbReference>
<dbReference type="SUPFAM" id="SSF51735">
    <property type="entry name" value="NAD(P)-binding Rossmann-fold domains"/>
    <property type="match status" value="1"/>
</dbReference>
<dbReference type="Pfam" id="PF08240">
    <property type="entry name" value="ADH_N"/>
    <property type="match status" value="1"/>
</dbReference>
<comment type="similarity">
    <text evidence="2 6">Belongs to the zinc-containing alcohol dehydrogenase family.</text>
</comment>
<dbReference type="InterPro" id="IPR013149">
    <property type="entry name" value="ADH-like_C"/>
</dbReference>
<dbReference type="InterPro" id="IPR002328">
    <property type="entry name" value="ADH_Zn_CS"/>
</dbReference>
<evidence type="ECO:0000313" key="9">
    <source>
        <dbReference type="Proteomes" id="UP000199614"/>
    </source>
</evidence>
<dbReference type="InterPro" id="IPR013154">
    <property type="entry name" value="ADH-like_N"/>
</dbReference>
<dbReference type="AlphaFoldDB" id="A0A1I5H084"/>
<dbReference type="InterPro" id="IPR036291">
    <property type="entry name" value="NAD(P)-bd_dom_sf"/>
</dbReference>
<accession>A0A1I5H084</accession>
<reference evidence="8 9" key="1">
    <citation type="submission" date="2016-10" db="EMBL/GenBank/DDBJ databases">
        <authorList>
            <person name="de Groot N.N."/>
        </authorList>
    </citation>
    <scope>NUCLEOTIDE SEQUENCE [LARGE SCALE GENOMIC DNA]</scope>
    <source>
        <strain evidence="8 9">CGMCC 4.1877</strain>
    </source>
</reference>
<protein>
    <submittedName>
        <fullName evidence="8">S-(Hydroxymethyl)glutathione dehydrogenase / alcohol dehydrogenase</fullName>
    </submittedName>
</protein>
<evidence type="ECO:0000256" key="2">
    <source>
        <dbReference type="ARBA" id="ARBA00008072"/>
    </source>
</evidence>
<evidence type="ECO:0000256" key="5">
    <source>
        <dbReference type="ARBA" id="ARBA00023002"/>
    </source>
</evidence>
<evidence type="ECO:0000256" key="3">
    <source>
        <dbReference type="ARBA" id="ARBA00022723"/>
    </source>
</evidence>
<evidence type="ECO:0000313" key="8">
    <source>
        <dbReference type="EMBL" id="SFO41530.1"/>
    </source>
</evidence>
<dbReference type="GO" id="GO:0008270">
    <property type="term" value="F:zinc ion binding"/>
    <property type="evidence" value="ECO:0007669"/>
    <property type="project" value="InterPro"/>
</dbReference>
<keyword evidence="9" id="KW-1185">Reference proteome</keyword>
<dbReference type="PROSITE" id="PS00059">
    <property type="entry name" value="ADH_ZINC"/>
    <property type="match status" value="1"/>
</dbReference>
<dbReference type="InterPro" id="IPR020843">
    <property type="entry name" value="ER"/>
</dbReference>
<dbReference type="Gene3D" id="3.40.50.720">
    <property type="entry name" value="NAD(P)-binding Rossmann-like Domain"/>
    <property type="match status" value="1"/>
</dbReference>
<proteinExistence type="inferred from homology"/>
<dbReference type="FunFam" id="3.40.50.720:FF:000003">
    <property type="entry name" value="S-(hydroxymethyl)glutathione dehydrogenase"/>
    <property type="match status" value="1"/>
</dbReference>
<dbReference type="GO" id="GO:0016491">
    <property type="term" value="F:oxidoreductase activity"/>
    <property type="evidence" value="ECO:0007669"/>
    <property type="project" value="UniProtKB-KW"/>
</dbReference>
<dbReference type="STRING" id="260086.SAMN05216207_105413"/>
<evidence type="ECO:0000256" key="6">
    <source>
        <dbReference type="RuleBase" id="RU361277"/>
    </source>
</evidence>
<dbReference type="SMART" id="SM00829">
    <property type="entry name" value="PKS_ER"/>
    <property type="match status" value="1"/>
</dbReference>
<keyword evidence="5" id="KW-0560">Oxidoreductase</keyword>
<sequence>MVRAAVLRERGGPITVDEIVLPDPGPRQVRVRLAAAGVCHSDLSLANGTLRQKTPAVLGHEGAGVVVAAGAEVTRVSVGEKVVLNWSPSCGTCWFCREGEPYLCEHTDDAAAEPYATLTDGTPIYAALGTGAFAEETVVGERAVVPLPADTDLERVAILGCAVLTGAGAVFHTAGVRKGQSVAVIGLGGIGLCAIQAARIRGAETIIGIDVTSEKGDLALEHGATAFVPAGDEALTAVRELTGGRGADHVFDCVGGSATTRTAWNASRRGGTVTVVGVGAKTSTVEFSALELFWFGRTLHGCVYGSTDPDRDVPELLDLARAGRLDLDALRTATTDLHGIDEAFAALGDGRGARTVIRIASGGGPQ</sequence>
<gene>
    <name evidence="8" type="ORF">SAMN05216207_105413</name>
</gene>
<dbReference type="EMBL" id="FOUY01000054">
    <property type="protein sequence ID" value="SFO41530.1"/>
    <property type="molecule type" value="Genomic_DNA"/>
</dbReference>
<evidence type="ECO:0000256" key="4">
    <source>
        <dbReference type="ARBA" id="ARBA00022833"/>
    </source>
</evidence>
<evidence type="ECO:0000256" key="1">
    <source>
        <dbReference type="ARBA" id="ARBA00001947"/>
    </source>
</evidence>